<keyword evidence="3" id="KW-0732">Signal</keyword>
<evidence type="ECO:0000256" key="1">
    <source>
        <dbReference type="ARBA" id="ARBA00004196"/>
    </source>
</evidence>
<dbReference type="Proteomes" id="UP000244523">
    <property type="component" value="Unassembled WGS sequence"/>
</dbReference>
<dbReference type="PANTHER" id="PTHR46847:SF1">
    <property type="entry name" value="D-ALLOSE-BINDING PERIPLASMIC PROTEIN-RELATED"/>
    <property type="match status" value="1"/>
</dbReference>
<dbReference type="OrthoDB" id="9805774at2"/>
<feature type="domain" description="HTH lacI-type" evidence="4">
    <location>
        <begin position="3"/>
        <end position="46"/>
    </location>
</feature>
<reference evidence="5 6" key="1">
    <citation type="submission" date="2018-04" db="EMBL/GenBank/DDBJ databases">
        <title>Genomic Encyclopedia of Archaeal and Bacterial Type Strains, Phase II (KMG-II): from individual species to whole genera.</title>
        <authorList>
            <person name="Goeker M."/>
        </authorList>
    </citation>
    <scope>NUCLEOTIDE SEQUENCE [LARGE SCALE GENOMIC DNA]</scope>
    <source>
        <strain evidence="5 6">DSM 29955</strain>
    </source>
</reference>
<gene>
    <name evidence="5" type="ORF">C8N45_112133</name>
</gene>
<comment type="subcellular location">
    <subcellularLocation>
        <location evidence="1">Cell envelope</location>
    </subcellularLocation>
</comment>
<organism evidence="5 6">
    <name type="scientific">Yoonia sediminilitoris</name>
    <dbReference type="NCBI Taxonomy" id="1286148"/>
    <lineage>
        <taxon>Bacteria</taxon>
        <taxon>Pseudomonadati</taxon>
        <taxon>Pseudomonadota</taxon>
        <taxon>Alphaproteobacteria</taxon>
        <taxon>Rhodobacterales</taxon>
        <taxon>Paracoccaceae</taxon>
        <taxon>Yoonia</taxon>
    </lineage>
</organism>
<protein>
    <submittedName>
        <fullName evidence="5">LacI family transcriptional regulator</fullName>
    </submittedName>
</protein>
<dbReference type="RefSeq" id="WP_108387670.1">
    <property type="nucleotide sequence ID" value="NZ_QBUD01000012.1"/>
</dbReference>
<comment type="similarity">
    <text evidence="2">Belongs to the bacterial solute-binding protein 2 family.</text>
</comment>
<accession>A0A2T6KAK8</accession>
<dbReference type="InterPro" id="IPR025997">
    <property type="entry name" value="SBP_2_dom"/>
</dbReference>
<comment type="caution">
    <text evidence="5">The sequence shown here is derived from an EMBL/GenBank/DDBJ whole genome shotgun (WGS) entry which is preliminary data.</text>
</comment>
<dbReference type="PROSITE" id="PS50932">
    <property type="entry name" value="HTH_LACI_2"/>
    <property type="match status" value="1"/>
</dbReference>
<name>A0A2T6KAK8_9RHOB</name>
<dbReference type="CDD" id="cd06307">
    <property type="entry name" value="PBP1_sugar_binding"/>
    <property type="match status" value="1"/>
</dbReference>
<evidence type="ECO:0000313" key="6">
    <source>
        <dbReference type="Proteomes" id="UP000244523"/>
    </source>
</evidence>
<evidence type="ECO:0000256" key="3">
    <source>
        <dbReference type="ARBA" id="ARBA00022729"/>
    </source>
</evidence>
<dbReference type="GO" id="GO:0003677">
    <property type="term" value="F:DNA binding"/>
    <property type="evidence" value="ECO:0007669"/>
    <property type="project" value="InterPro"/>
</dbReference>
<dbReference type="InterPro" id="IPR010982">
    <property type="entry name" value="Lambda_DNA-bd_dom_sf"/>
</dbReference>
<evidence type="ECO:0000259" key="4">
    <source>
        <dbReference type="PROSITE" id="PS50932"/>
    </source>
</evidence>
<dbReference type="InterPro" id="IPR000843">
    <property type="entry name" value="HTH_LacI"/>
</dbReference>
<dbReference type="Pfam" id="PF00356">
    <property type="entry name" value="LacI"/>
    <property type="match status" value="1"/>
</dbReference>
<dbReference type="InterPro" id="IPR028082">
    <property type="entry name" value="Peripla_BP_I"/>
</dbReference>
<dbReference type="GO" id="GO:0030313">
    <property type="term" value="C:cell envelope"/>
    <property type="evidence" value="ECO:0007669"/>
    <property type="project" value="UniProtKB-SubCell"/>
</dbReference>
<dbReference type="Pfam" id="PF13407">
    <property type="entry name" value="Peripla_BP_4"/>
    <property type="match status" value="1"/>
</dbReference>
<dbReference type="GO" id="GO:0006355">
    <property type="term" value="P:regulation of DNA-templated transcription"/>
    <property type="evidence" value="ECO:0007669"/>
    <property type="project" value="InterPro"/>
</dbReference>
<dbReference type="CDD" id="cd01392">
    <property type="entry name" value="HTH_LacI"/>
    <property type="match status" value="1"/>
</dbReference>
<dbReference type="PANTHER" id="PTHR46847">
    <property type="entry name" value="D-ALLOSE-BINDING PERIPLASMIC PROTEIN-RELATED"/>
    <property type="match status" value="1"/>
</dbReference>
<sequence length="332" mass="36089">MKATFASIASKANESIATVDRVLNDRPGVKDRTRTIVLQVAEKLGYFGPQSDGEAPTRMDFIIPAGGNSFVSLLRTHLIEELDAVKSVEGRVHLVDGFDEDALASKLLGLKGQTDAIGLIAIDHPNVSDAIQQLADGGIKIATMVSDIPRARTVGYVGIDNRAAGRLAGYLMGRFLPAKEAAKVAVLIGSNSYRGHEEREMGVRSILSREYSHLTVSSLHEINDDRHHAYEAVRQLLLADRPAAIYNTGSGNQGVARALKEMNVENDVVFVGHDLTSATRTMLLDGTMDAAIDQNPRVEAREVVKLLQSAVRGTREAEYPPRLQVIFKENLP</sequence>
<dbReference type="SUPFAM" id="SSF47413">
    <property type="entry name" value="lambda repressor-like DNA-binding domains"/>
    <property type="match status" value="1"/>
</dbReference>
<evidence type="ECO:0000256" key="2">
    <source>
        <dbReference type="ARBA" id="ARBA00007639"/>
    </source>
</evidence>
<dbReference type="Gene3D" id="1.10.260.40">
    <property type="entry name" value="lambda repressor-like DNA-binding domains"/>
    <property type="match status" value="1"/>
</dbReference>
<dbReference type="GO" id="GO:0030246">
    <property type="term" value="F:carbohydrate binding"/>
    <property type="evidence" value="ECO:0007669"/>
    <property type="project" value="UniProtKB-ARBA"/>
</dbReference>
<dbReference type="AlphaFoldDB" id="A0A2T6KAK8"/>
<dbReference type="SUPFAM" id="SSF53822">
    <property type="entry name" value="Periplasmic binding protein-like I"/>
    <property type="match status" value="1"/>
</dbReference>
<evidence type="ECO:0000313" key="5">
    <source>
        <dbReference type="EMBL" id="PUB11890.1"/>
    </source>
</evidence>
<keyword evidence="6" id="KW-1185">Reference proteome</keyword>
<proteinExistence type="inferred from homology"/>
<dbReference type="EMBL" id="QBUD01000012">
    <property type="protein sequence ID" value="PUB11890.1"/>
    <property type="molecule type" value="Genomic_DNA"/>
</dbReference>
<dbReference type="Gene3D" id="3.40.50.2300">
    <property type="match status" value="2"/>
</dbReference>
<dbReference type="SMART" id="SM00354">
    <property type="entry name" value="HTH_LACI"/>
    <property type="match status" value="1"/>
</dbReference>